<dbReference type="EMBL" id="BPLR01000297">
    <property type="protein sequence ID" value="GIY93742.1"/>
    <property type="molecule type" value="Genomic_DNA"/>
</dbReference>
<comment type="caution">
    <text evidence="1">The sequence shown here is derived from an EMBL/GenBank/DDBJ whole genome shotgun (WGS) entry which is preliminary data.</text>
</comment>
<accession>A0AAV4XEU2</accession>
<protein>
    <submittedName>
        <fullName evidence="1">Uncharacterized protein</fullName>
    </submittedName>
</protein>
<evidence type="ECO:0000313" key="2">
    <source>
        <dbReference type="Proteomes" id="UP001054945"/>
    </source>
</evidence>
<dbReference type="Proteomes" id="UP001054945">
    <property type="component" value="Unassembled WGS sequence"/>
</dbReference>
<evidence type="ECO:0000313" key="1">
    <source>
        <dbReference type="EMBL" id="GIY93742.1"/>
    </source>
</evidence>
<gene>
    <name evidence="1" type="ORF">CEXT_285661</name>
</gene>
<keyword evidence="2" id="KW-1185">Reference proteome</keyword>
<proteinExistence type="predicted"/>
<organism evidence="1 2">
    <name type="scientific">Caerostris extrusa</name>
    <name type="common">Bark spider</name>
    <name type="synonym">Caerostris bankana</name>
    <dbReference type="NCBI Taxonomy" id="172846"/>
    <lineage>
        <taxon>Eukaryota</taxon>
        <taxon>Metazoa</taxon>
        <taxon>Ecdysozoa</taxon>
        <taxon>Arthropoda</taxon>
        <taxon>Chelicerata</taxon>
        <taxon>Arachnida</taxon>
        <taxon>Araneae</taxon>
        <taxon>Araneomorphae</taxon>
        <taxon>Entelegynae</taxon>
        <taxon>Araneoidea</taxon>
        <taxon>Araneidae</taxon>
        <taxon>Caerostris</taxon>
    </lineage>
</organism>
<sequence>MPGIFADSTCANLRPSVGLPLAQFLSLASCPRQAPRPAGDWRLRVAETSYRSDPIRASQDLAPSGFELHPSHHETTQTCGEIPDIVHMKIKYGVVSITNLNGEDMSFSQQRILKQAKFAQNLRRLQYDEAQSLQMHEHVGFPTTDQSVGALNPVWRFSLRKFYKKRAVLSRAVIWLLARQSPCFSEERGTVSVFYQPKMISPSITGKRQWLEEREGPPHPFCETRELQPCISDKGRA</sequence>
<dbReference type="AlphaFoldDB" id="A0AAV4XEU2"/>
<name>A0AAV4XEU2_CAEEX</name>
<reference evidence="1 2" key="1">
    <citation type="submission" date="2021-06" db="EMBL/GenBank/DDBJ databases">
        <title>Caerostris extrusa draft genome.</title>
        <authorList>
            <person name="Kono N."/>
            <person name="Arakawa K."/>
        </authorList>
    </citation>
    <scope>NUCLEOTIDE SEQUENCE [LARGE SCALE GENOMIC DNA]</scope>
</reference>